<evidence type="ECO:0000256" key="3">
    <source>
        <dbReference type="ARBA" id="ARBA00023134"/>
    </source>
</evidence>
<keyword evidence="3" id="KW-0342">GTP-binding</keyword>
<reference evidence="5" key="1">
    <citation type="journal article" date="2021" name="Cell">
        <title>Tracing the genetic footprints of vertebrate landing in non-teleost ray-finned fishes.</title>
        <authorList>
            <person name="Bi X."/>
            <person name="Wang K."/>
            <person name="Yang L."/>
            <person name="Pan H."/>
            <person name="Jiang H."/>
            <person name="Wei Q."/>
            <person name="Fang M."/>
            <person name="Yu H."/>
            <person name="Zhu C."/>
            <person name="Cai Y."/>
            <person name="He Y."/>
            <person name="Gan X."/>
            <person name="Zeng H."/>
            <person name="Yu D."/>
            <person name="Zhu Y."/>
            <person name="Jiang H."/>
            <person name="Qiu Q."/>
            <person name="Yang H."/>
            <person name="Zhang Y.E."/>
            <person name="Wang W."/>
            <person name="Zhu M."/>
            <person name="He S."/>
            <person name="Zhang G."/>
        </authorList>
    </citation>
    <scope>NUCLEOTIDE SEQUENCE</scope>
    <source>
        <strain evidence="5">Pddl_001</strain>
    </source>
</reference>
<gene>
    <name evidence="5" type="primary">Gimap4_2</name>
    <name evidence="5" type="ORF">GTO93_0007974</name>
</gene>
<keyword evidence="2" id="KW-0547">Nucleotide-binding</keyword>
<evidence type="ECO:0000313" key="5">
    <source>
        <dbReference type="EMBL" id="MBN3276334.1"/>
    </source>
</evidence>
<dbReference type="PANTHER" id="PTHR10903:SF62">
    <property type="entry name" value="GTPASE IMAP FAMILY MEMBER 4-LIKE-RELATED"/>
    <property type="match status" value="1"/>
</dbReference>
<organism evidence="5 6">
    <name type="scientific">Polyodon spathula</name>
    <name type="common">North American paddlefish</name>
    <name type="synonym">Squalus spathula</name>
    <dbReference type="NCBI Taxonomy" id="7913"/>
    <lineage>
        <taxon>Eukaryota</taxon>
        <taxon>Metazoa</taxon>
        <taxon>Chordata</taxon>
        <taxon>Craniata</taxon>
        <taxon>Vertebrata</taxon>
        <taxon>Euteleostomi</taxon>
        <taxon>Actinopterygii</taxon>
        <taxon>Chondrostei</taxon>
        <taxon>Acipenseriformes</taxon>
        <taxon>Polyodontidae</taxon>
        <taxon>Polyodon</taxon>
    </lineage>
</organism>
<comment type="similarity">
    <text evidence="1">Belongs to the TRAFAC class TrmE-Era-EngA-EngB-Septin-like GTPase superfamily. AIG1/Toc34/Toc159-like paraseptin GTPase family. IAN subfamily.</text>
</comment>
<keyword evidence="6" id="KW-1185">Reference proteome</keyword>
<dbReference type="InterPro" id="IPR006703">
    <property type="entry name" value="G_AIG1"/>
</dbReference>
<comment type="caution">
    <text evidence="5">The sequence shown here is derived from an EMBL/GenBank/DDBJ whole genome shotgun (WGS) entry which is preliminary data.</text>
</comment>
<evidence type="ECO:0000313" key="6">
    <source>
        <dbReference type="Proteomes" id="UP001166093"/>
    </source>
</evidence>
<feature type="domain" description="AIG1-type G" evidence="4">
    <location>
        <begin position="2"/>
        <end position="81"/>
    </location>
</feature>
<feature type="non-terminal residue" evidence="5">
    <location>
        <position position="104"/>
    </location>
</feature>
<proteinExistence type="inferred from homology"/>
<evidence type="ECO:0000256" key="1">
    <source>
        <dbReference type="ARBA" id="ARBA00008535"/>
    </source>
</evidence>
<dbReference type="PANTHER" id="PTHR10903">
    <property type="entry name" value="GTPASE, IMAP FAMILY MEMBER-RELATED"/>
    <property type="match status" value="1"/>
</dbReference>
<sequence>MLLFTHEDKLDKNHTIEEFIKGDKDLQQLVLKCGDRYHTFNNKKRSNRAQVRNLLGKIEAMVAENRDSCYTREALEKAEEIVKLRADEIRWEKAKEERQFEKGK</sequence>
<dbReference type="Gene3D" id="3.40.50.300">
    <property type="entry name" value="P-loop containing nucleotide triphosphate hydrolases"/>
    <property type="match status" value="1"/>
</dbReference>
<feature type="non-terminal residue" evidence="5">
    <location>
        <position position="1"/>
    </location>
</feature>
<name>A0ABS2XR06_POLSP</name>
<evidence type="ECO:0000256" key="2">
    <source>
        <dbReference type="ARBA" id="ARBA00022741"/>
    </source>
</evidence>
<accession>A0ABS2XR06</accession>
<dbReference type="EMBL" id="JAAWVQ010058885">
    <property type="protein sequence ID" value="MBN3276334.1"/>
    <property type="molecule type" value="Genomic_DNA"/>
</dbReference>
<evidence type="ECO:0000259" key="4">
    <source>
        <dbReference type="Pfam" id="PF04548"/>
    </source>
</evidence>
<protein>
    <submittedName>
        <fullName evidence="5">GIMA4 GTPase</fullName>
    </submittedName>
</protein>
<dbReference type="InterPro" id="IPR045058">
    <property type="entry name" value="GIMA/IAN/Toc"/>
</dbReference>
<dbReference type="Pfam" id="PF04548">
    <property type="entry name" value="AIG1"/>
    <property type="match status" value="1"/>
</dbReference>
<dbReference type="InterPro" id="IPR027417">
    <property type="entry name" value="P-loop_NTPase"/>
</dbReference>
<dbReference type="Proteomes" id="UP001166093">
    <property type="component" value="Unassembled WGS sequence"/>
</dbReference>